<dbReference type="InterPro" id="IPR011053">
    <property type="entry name" value="Single_hybrid_motif"/>
</dbReference>
<dbReference type="RefSeq" id="WP_069974937.1">
    <property type="nucleotide sequence ID" value="NZ_CP017269.1"/>
</dbReference>
<keyword evidence="8" id="KW-1185">Reference proteome</keyword>
<name>A0A1D8GEM4_9FIRM</name>
<dbReference type="Gene3D" id="2.40.50.100">
    <property type="match status" value="1"/>
</dbReference>
<dbReference type="STRING" id="1424294.Gferi_07085"/>
<dbReference type="GO" id="GO:0016020">
    <property type="term" value="C:membrane"/>
    <property type="evidence" value="ECO:0007669"/>
    <property type="project" value="InterPro"/>
</dbReference>
<gene>
    <name evidence="7" type="ORF">Gferi_07085</name>
</gene>
<organism evidence="7 8">
    <name type="scientific">Geosporobacter ferrireducens</name>
    <dbReference type="NCBI Taxonomy" id="1424294"/>
    <lineage>
        <taxon>Bacteria</taxon>
        <taxon>Bacillati</taxon>
        <taxon>Bacillota</taxon>
        <taxon>Clostridia</taxon>
        <taxon>Peptostreptococcales</taxon>
        <taxon>Thermotaleaceae</taxon>
        <taxon>Geosporobacter</taxon>
    </lineage>
</organism>
<dbReference type="Gene3D" id="2.40.30.170">
    <property type="match status" value="1"/>
</dbReference>
<dbReference type="OrthoDB" id="9791520at2"/>
<dbReference type="SUPFAM" id="SSF111369">
    <property type="entry name" value="HlyD-like secretion proteins"/>
    <property type="match status" value="1"/>
</dbReference>
<reference evidence="7 8" key="1">
    <citation type="submission" date="2016-09" db="EMBL/GenBank/DDBJ databases">
        <title>Genomic analysis reveals versatility of anaerobic energy metabolism of Geosporobacter ferrireducens IRF9 of phylum Firmicutes.</title>
        <authorList>
            <person name="Kim S.-J."/>
        </authorList>
    </citation>
    <scope>NUCLEOTIDE SEQUENCE [LARGE SCALE GENOMIC DNA]</scope>
    <source>
        <strain evidence="7 8">IRF9</strain>
    </source>
</reference>
<dbReference type="Gene3D" id="2.40.420.20">
    <property type="match status" value="1"/>
</dbReference>
<proteinExistence type="inferred from homology"/>
<evidence type="ECO:0000256" key="3">
    <source>
        <dbReference type="ARBA" id="ARBA00023054"/>
    </source>
</evidence>
<dbReference type="SUPFAM" id="SSF51230">
    <property type="entry name" value="Single hybrid motif"/>
    <property type="match status" value="1"/>
</dbReference>
<dbReference type="PANTHER" id="PTHR32347:SF29">
    <property type="entry name" value="UPF0194 MEMBRANE PROTEIN YBHG"/>
    <property type="match status" value="1"/>
</dbReference>
<evidence type="ECO:0000313" key="7">
    <source>
        <dbReference type="EMBL" id="AOT69357.1"/>
    </source>
</evidence>
<evidence type="ECO:0000256" key="2">
    <source>
        <dbReference type="ARBA" id="ARBA00009477"/>
    </source>
</evidence>
<dbReference type="EMBL" id="CP017269">
    <property type="protein sequence ID" value="AOT69357.1"/>
    <property type="molecule type" value="Genomic_DNA"/>
</dbReference>
<evidence type="ECO:0000259" key="6">
    <source>
        <dbReference type="Pfam" id="PF25989"/>
    </source>
</evidence>
<dbReference type="InterPro" id="IPR058647">
    <property type="entry name" value="BSH_CzcB-like"/>
</dbReference>
<dbReference type="InterPro" id="IPR058637">
    <property type="entry name" value="YknX-like_C"/>
</dbReference>
<keyword evidence="3 4" id="KW-0175">Coiled coil</keyword>
<sequence>MKKKIIGIILVVIAVSAGAVFMMNRSNAVDVEVAVVERGNIAEYVEELGLVVSENKGNVFSPTAGKVTEVLVKVGDPVEKGAVLVKIDSEQLTRQIMELEAQKSVIMAQYNEAKKPADNREIEKLELQLATQERNVREAQRKRDNSKTLYEAGALSYEEYQAAVTALETETAQLESYRLDLELLKKPISANVASQYEAQLRQLDIQIEELRSRGQDFVITAPVQGTVMMKTVEAGTYLQPGTQVMEIGDQEALYIESDVLVAEIGKVKVGAPVEISHKDLGIDGMQGRIRKIHPQAFSKISDLGIEQKRIKVEIDIEDVITGLRPGYDLDIKIIINSKENTLLIPENAVFQQNGKDYVFVNENNTAVLREIQKGIESKRKVEVLTGFEEGEEVILSPSEKLENGIAIKKL</sequence>
<dbReference type="KEGG" id="gfe:Gferi_07085"/>
<dbReference type="AlphaFoldDB" id="A0A1D8GEM4"/>
<protein>
    <submittedName>
        <fullName evidence="7">Efflux transporter periplasmic adaptor subunit</fullName>
    </submittedName>
</protein>
<comment type="similarity">
    <text evidence="2">Belongs to the membrane fusion protein (MFP) (TC 8.A.1) family.</text>
</comment>
<evidence type="ECO:0000259" key="5">
    <source>
        <dbReference type="Pfam" id="PF25973"/>
    </source>
</evidence>
<evidence type="ECO:0000256" key="1">
    <source>
        <dbReference type="ARBA" id="ARBA00004196"/>
    </source>
</evidence>
<evidence type="ECO:0000256" key="4">
    <source>
        <dbReference type="SAM" id="Coils"/>
    </source>
</evidence>
<dbReference type="InterPro" id="IPR050465">
    <property type="entry name" value="UPF0194_transport"/>
</dbReference>
<accession>A0A1D8GEM4</accession>
<dbReference type="InterPro" id="IPR006143">
    <property type="entry name" value="RND_pump_MFP"/>
</dbReference>
<evidence type="ECO:0000313" key="8">
    <source>
        <dbReference type="Proteomes" id="UP000095743"/>
    </source>
</evidence>
<comment type="subcellular location">
    <subcellularLocation>
        <location evidence="1">Cell envelope</location>
    </subcellularLocation>
</comment>
<feature type="domain" description="YknX-like C-terminal permuted SH3-like" evidence="6">
    <location>
        <begin position="343"/>
        <end position="408"/>
    </location>
</feature>
<dbReference type="NCBIfam" id="TIGR01730">
    <property type="entry name" value="RND_mfp"/>
    <property type="match status" value="1"/>
</dbReference>
<dbReference type="GO" id="GO:0022857">
    <property type="term" value="F:transmembrane transporter activity"/>
    <property type="evidence" value="ECO:0007669"/>
    <property type="project" value="InterPro"/>
</dbReference>
<dbReference type="Proteomes" id="UP000095743">
    <property type="component" value="Chromosome"/>
</dbReference>
<feature type="coiled-coil region" evidence="4">
    <location>
        <begin position="82"/>
        <end position="149"/>
    </location>
</feature>
<dbReference type="PANTHER" id="PTHR32347">
    <property type="entry name" value="EFFLUX SYSTEM COMPONENT YKNX-RELATED"/>
    <property type="match status" value="1"/>
</dbReference>
<feature type="domain" description="CzcB-like barrel-sandwich hybrid" evidence="5">
    <location>
        <begin position="59"/>
        <end position="249"/>
    </location>
</feature>
<dbReference type="GO" id="GO:0042597">
    <property type="term" value="C:periplasmic space"/>
    <property type="evidence" value="ECO:0007669"/>
    <property type="project" value="UniProtKB-SubCell"/>
</dbReference>
<dbReference type="Pfam" id="PF25973">
    <property type="entry name" value="BSH_CzcB"/>
    <property type="match status" value="1"/>
</dbReference>
<dbReference type="Pfam" id="PF25989">
    <property type="entry name" value="YknX_C"/>
    <property type="match status" value="1"/>
</dbReference>